<feature type="non-terminal residue" evidence="3">
    <location>
        <position position="1"/>
    </location>
</feature>
<dbReference type="InterPro" id="IPR020841">
    <property type="entry name" value="PKS_Beta-ketoAc_synthase_dom"/>
</dbReference>
<dbReference type="InterPro" id="IPR014030">
    <property type="entry name" value="Ketoacyl_synth_N"/>
</dbReference>
<dbReference type="PROSITE" id="PS00606">
    <property type="entry name" value="KS3_1"/>
    <property type="match status" value="1"/>
</dbReference>
<dbReference type="FunFam" id="3.40.47.10:FF:000018">
    <property type="entry name" value="3-oxoacyl-[acyl-carrier-protein] synthase 2"/>
    <property type="match status" value="1"/>
</dbReference>
<gene>
    <name evidence="3" type="ORF">METZ01_LOCUS493483</name>
</gene>
<dbReference type="GO" id="GO:0004315">
    <property type="term" value="F:3-oxoacyl-[acyl-carrier-protein] synthase activity"/>
    <property type="evidence" value="ECO:0007669"/>
    <property type="project" value="InterPro"/>
</dbReference>
<organism evidence="3">
    <name type="scientific">marine metagenome</name>
    <dbReference type="NCBI Taxonomy" id="408172"/>
    <lineage>
        <taxon>unclassified sequences</taxon>
        <taxon>metagenomes</taxon>
        <taxon>ecological metagenomes</taxon>
    </lineage>
</organism>
<dbReference type="EMBL" id="UINC01215100">
    <property type="protein sequence ID" value="SVE40629.1"/>
    <property type="molecule type" value="Genomic_DNA"/>
</dbReference>
<feature type="non-terminal residue" evidence="3">
    <location>
        <position position="237"/>
    </location>
</feature>
<dbReference type="InterPro" id="IPR000794">
    <property type="entry name" value="Beta-ketoacyl_synthase"/>
</dbReference>
<reference evidence="3" key="1">
    <citation type="submission" date="2018-05" db="EMBL/GenBank/DDBJ databases">
        <authorList>
            <person name="Lanie J.A."/>
            <person name="Ng W.-L."/>
            <person name="Kazmierczak K.M."/>
            <person name="Andrzejewski T.M."/>
            <person name="Davidsen T.M."/>
            <person name="Wayne K.J."/>
            <person name="Tettelin H."/>
            <person name="Glass J.I."/>
            <person name="Rusch D."/>
            <person name="Podicherti R."/>
            <person name="Tsui H.-C.T."/>
            <person name="Winkler M.E."/>
        </authorList>
    </citation>
    <scope>NUCLEOTIDE SEQUENCE</scope>
</reference>
<accession>A0A383D8M5</accession>
<dbReference type="Pfam" id="PF00109">
    <property type="entry name" value="ketoacyl-synt"/>
    <property type="match status" value="1"/>
</dbReference>
<dbReference type="InterPro" id="IPR016039">
    <property type="entry name" value="Thiolase-like"/>
</dbReference>
<evidence type="ECO:0000259" key="2">
    <source>
        <dbReference type="PROSITE" id="PS52004"/>
    </source>
</evidence>
<dbReference type="AlphaFoldDB" id="A0A383D8M5"/>
<evidence type="ECO:0000313" key="3">
    <source>
        <dbReference type="EMBL" id="SVE40629.1"/>
    </source>
</evidence>
<dbReference type="PANTHER" id="PTHR11712:SF336">
    <property type="entry name" value="3-OXOACYL-[ACYL-CARRIER-PROTEIN] SYNTHASE, MITOCHONDRIAL"/>
    <property type="match status" value="1"/>
</dbReference>
<sequence>TGVLSPIGDTTHEFLNGLLNGANGIGPITSFDTSMYSVHIAGELKINLEDYFESRELNRMDRFTAMALTASTEAVDQALVDDDRLDKNRIGVIIGSGIGGINTFEEQHKRLLKNPRRVSPFFIPSMISDIASGHVAIKYGFRGPNYCVVSACATASHAIGDSMRIIKYGDADVIITGGSDASITPMAISGFANMKALTKNEDPETASRPFDANRDGFVMGEGAGIIVLEELEHAKKR</sequence>
<evidence type="ECO:0000256" key="1">
    <source>
        <dbReference type="ARBA" id="ARBA00022679"/>
    </source>
</evidence>
<proteinExistence type="predicted"/>
<name>A0A383D8M5_9ZZZZ</name>
<keyword evidence="1" id="KW-0808">Transferase</keyword>
<dbReference type="GO" id="GO:0006633">
    <property type="term" value="P:fatty acid biosynthetic process"/>
    <property type="evidence" value="ECO:0007669"/>
    <property type="project" value="InterPro"/>
</dbReference>
<dbReference type="InterPro" id="IPR018201">
    <property type="entry name" value="Ketoacyl_synth_AS"/>
</dbReference>
<dbReference type="CDD" id="cd00834">
    <property type="entry name" value="KAS_I_II"/>
    <property type="match status" value="1"/>
</dbReference>
<feature type="domain" description="Ketosynthase family 3 (KS3)" evidence="2">
    <location>
        <begin position="1"/>
        <end position="237"/>
    </location>
</feature>
<dbReference type="Gene3D" id="3.40.47.10">
    <property type="match status" value="1"/>
</dbReference>
<dbReference type="PROSITE" id="PS52004">
    <property type="entry name" value="KS3_2"/>
    <property type="match status" value="1"/>
</dbReference>
<dbReference type="SUPFAM" id="SSF53901">
    <property type="entry name" value="Thiolase-like"/>
    <property type="match status" value="1"/>
</dbReference>
<dbReference type="PANTHER" id="PTHR11712">
    <property type="entry name" value="POLYKETIDE SYNTHASE-RELATED"/>
    <property type="match status" value="1"/>
</dbReference>
<dbReference type="GO" id="GO:0005829">
    <property type="term" value="C:cytosol"/>
    <property type="evidence" value="ECO:0007669"/>
    <property type="project" value="TreeGrafter"/>
</dbReference>
<protein>
    <recommendedName>
        <fullName evidence="2">Ketosynthase family 3 (KS3) domain-containing protein</fullName>
    </recommendedName>
</protein>